<evidence type="ECO:0000313" key="4">
    <source>
        <dbReference type="Proteomes" id="UP000468901"/>
    </source>
</evidence>
<dbReference type="InterPro" id="IPR011146">
    <property type="entry name" value="HIT-like"/>
</dbReference>
<dbReference type="InterPro" id="IPR026026">
    <property type="entry name" value="HIT_Hint"/>
</dbReference>
<dbReference type="PROSITE" id="PS51084">
    <property type="entry name" value="HIT_2"/>
    <property type="match status" value="1"/>
</dbReference>
<sequence>MTFRLHEQLHADTYTVKDLPLCRVLLMNDRRFPWTILVPRRDGLRDFHEVAKADKATFHAEIDHVSEALKRLTGAHKLNVAALGNMVPQLHVHVVARFDGDAAWPKPVWGQGVAEPYDPPAAGELIESLRKELHG</sequence>
<dbReference type="InterPro" id="IPR036265">
    <property type="entry name" value="HIT-like_sf"/>
</dbReference>
<reference evidence="3 4" key="1">
    <citation type="submission" date="2019-09" db="EMBL/GenBank/DDBJ databases">
        <title>Parvibaculum sedimenti sp. nov., isolated from sediment.</title>
        <authorList>
            <person name="Wang Y."/>
        </authorList>
    </citation>
    <scope>NUCLEOTIDE SEQUENCE [LARGE SCALE GENOMIC DNA]</scope>
    <source>
        <strain evidence="3 4">HXT-9</strain>
    </source>
</reference>
<organism evidence="3 4">
    <name type="scientific">Parvibaculum sedimenti</name>
    <dbReference type="NCBI Taxonomy" id="2608632"/>
    <lineage>
        <taxon>Bacteria</taxon>
        <taxon>Pseudomonadati</taxon>
        <taxon>Pseudomonadota</taxon>
        <taxon>Alphaproteobacteria</taxon>
        <taxon>Hyphomicrobiales</taxon>
        <taxon>Parvibaculaceae</taxon>
        <taxon>Parvibaculum</taxon>
    </lineage>
</organism>
<accession>A0A6N6VG18</accession>
<protein>
    <submittedName>
        <fullName evidence="3">HIT domain-containing protein</fullName>
    </submittedName>
</protein>
<evidence type="ECO:0000313" key="3">
    <source>
        <dbReference type="EMBL" id="KAB7739199.1"/>
    </source>
</evidence>
<evidence type="ECO:0000256" key="1">
    <source>
        <dbReference type="PROSITE-ProRule" id="PRU00464"/>
    </source>
</evidence>
<keyword evidence="4" id="KW-1185">Reference proteome</keyword>
<feature type="domain" description="HIT" evidence="2">
    <location>
        <begin position="35"/>
        <end position="104"/>
    </location>
</feature>
<dbReference type="Gene3D" id="3.30.428.10">
    <property type="entry name" value="HIT-like"/>
    <property type="match status" value="1"/>
</dbReference>
<dbReference type="SUPFAM" id="SSF54197">
    <property type="entry name" value="HIT-like"/>
    <property type="match status" value="1"/>
</dbReference>
<comment type="caution">
    <text evidence="1">Lacks conserved residue(s) required for the propagation of feature annotation.</text>
</comment>
<dbReference type="Pfam" id="PF01230">
    <property type="entry name" value="HIT"/>
    <property type="match status" value="1"/>
</dbReference>
<dbReference type="GO" id="GO:0003824">
    <property type="term" value="F:catalytic activity"/>
    <property type="evidence" value="ECO:0007669"/>
    <property type="project" value="InterPro"/>
</dbReference>
<name>A0A6N6VG18_9HYPH</name>
<dbReference type="AlphaFoldDB" id="A0A6N6VG18"/>
<gene>
    <name evidence="3" type="ORF">F2P47_13345</name>
</gene>
<evidence type="ECO:0000259" key="2">
    <source>
        <dbReference type="PROSITE" id="PS51084"/>
    </source>
</evidence>
<comment type="caution">
    <text evidence="3">The sequence shown here is derived from an EMBL/GenBank/DDBJ whole genome shotgun (WGS) entry which is preliminary data.</text>
</comment>
<proteinExistence type="predicted"/>
<dbReference type="PIRSF" id="PIRSF000714">
    <property type="entry name" value="HIT"/>
    <property type="match status" value="1"/>
</dbReference>
<dbReference type="RefSeq" id="WP_152216871.1">
    <property type="nucleotide sequence ID" value="NZ_JBAQYD010000333.1"/>
</dbReference>
<dbReference type="Proteomes" id="UP000468901">
    <property type="component" value="Unassembled WGS sequence"/>
</dbReference>
<dbReference type="EMBL" id="WESC01000012">
    <property type="protein sequence ID" value="KAB7739199.1"/>
    <property type="molecule type" value="Genomic_DNA"/>
</dbReference>